<dbReference type="PANTHER" id="PTHR47514:SF1">
    <property type="entry name" value="TRANSKETOLASE N-TERMINAL SECTION-RELATED"/>
    <property type="match status" value="1"/>
</dbReference>
<accession>A0A1F4SUW8</accession>
<evidence type="ECO:0000256" key="2">
    <source>
        <dbReference type="ARBA" id="ARBA00007131"/>
    </source>
</evidence>
<name>A0A1F4SUW8_UNCSA</name>
<comment type="cofactor">
    <cofactor evidence="1">
        <name>thiamine diphosphate</name>
        <dbReference type="ChEBI" id="CHEBI:58937"/>
    </cofactor>
</comment>
<gene>
    <name evidence="7" type="ORF">A2310_06765</name>
</gene>
<evidence type="ECO:0000259" key="6">
    <source>
        <dbReference type="Pfam" id="PF00456"/>
    </source>
</evidence>
<dbReference type="PANTHER" id="PTHR47514">
    <property type="entry name" value="TRANSKETOLASE N-TERMINAL SECTION-RELATED"/>
    <property type="match status" value="1"/>
</dbReference>
<dbReference type="EMBL" id="MEUB01000011">
    <property type="protein sequence ID" value="OGC24229.1"/>
    <property type="molecule type" value="Genomic_DNA"/>
</dbReference>
<evidence type="ECO:0000256" key="4">
    <source>
        <dbReference type="ARBA" id="ARBA00022723"/>
    </source>
</evidence>
<keyword evidence="4" id="KW-0479">Metal-binding</keyword>
<dbReference type="STRING" id="1802579.A2310_06765"/>
<keyword evidence="5" id="KW-0786">Thiamine pyrophosphate</keyword>
<dbReference type="InterPro" id="IPR029061">
    <property type="entry name" value="THDP-binding"/>
</dbReference>
<dbReference type="SUPFAM" id="SSF52518">
    <property type="entry name" value="Thiamin diphosphate-binding fold (THDP-binding)"/>
    <property type="match status" value="1"/>
</dbReference>
<keyword evidence="3" id="KW-0808">Transferase</keyword>
<comment type="caution">
    <text evidence="7">The sequence shown here is derived from an EMBL/GenBank/DDBJ whole genome shotgun (WGS) entry which is preliminary data.</text>
</comment>
<dbReference type="InterPro" id="IPR049557">
    <property type="entry name" value="Transketolase_CS"/>
</dbReference>
<evidence type="ECO:0000313" key="8">
    <source>
        <dbReference type="Proteomes" id="UP000178417"/>
    </source>
</evidence>
<dbReference type="InterPro" id="IPR005474">
    <property type="entry name" value="Transketolase_N"/>
</dbReference>
<reference evidence="7 8" key="1">
    <citation type="journal article" date="2016" name="Nat. Commun.">
        <title>Thousands of microbial genomes shed light on interconnected biogeochemical processes in an aquifer system.</title>
        <authorList>
            <person name="Anantharaman K."/>
            <person name="Brown C.T."/>
            <person name="Hug L.A."/>
            <person name="Sharon I."/>
            <person name="Castelle C.J."/>
            <person name="Probst A.J."/>
            <person name="Thomas B.C."/>
            <person name="Singh A."/>
            <person name="Wilkins M.J."/>
            <person name="Karaoz U."/>
            <person name="Brodie E.L."/>
            <person name="Williams K.H."/>
            <person name="Hubbard S.S."/>
            <person name="Banfield J.F."/>
        </authorList>
    </citation>
    <scope>NUCLEOTIDE SEQUENCE [LARGE SCALE GENOMIC DNA]</scope>
</reference>
<dbReference type="PROSITE" id="PS00801">
    <property type="entry name" value="TRANSKETOLASE_1"/>
    <property type="match status" value="1"/>
</dbReference>
<evidence type="ECO:0000313" key="7">
    <source>
        <dbReference type="EMBL" id="OGC24229.1"/>
    </source>
</evidence>
<dbReference type="Proteomes" id="UP000178417">
    <property type="component" value="Unassembled WGS sequence"/>
</dbReference>
<dbReference type="Pfam" id="PF00456">
    <property type="entry name" value="Transketolase_N"/>
    <property type="match status" value="1"/>
</dbReference>
<dbReference type="AlphaFoldDB" id="A0A1F4SUW8"/>
<protein>
    <submittedName>
        <fullName evidence="7">Transketolase</fullName>
    </submittedName>
</protein>
<organism evidence="7 8">
    <name type="scientific">candidate division WOR-1 bacterium RIFOXYB2_FULL_37_13</name>
    <dbReference type="NCBI Taxonomy" id="1802579"/>
    <lineage>
        <taxon>Bacteria</taxon>
        <taxon>Bacillati</taxon>
        <taxon>Saganbacteria</taxon>
    </lineage>
</organism>
<sequence>MVSQEKIKELELKANLLRQHIITMICHAASGHPGGSLSSADIVAVLYFYKMNHRASEPNWPDRDRFVMSKGHAAPVLYAALSEAGYFPKKYLTTLRQIGSSLQGHIDMLSLPGIEMSTGSLGQGLSAANGMGLAARLDKKNYRVYCLLGDGECQEGQVWEAAMTAGHYKLDNVTAIVDHNEHQIDGKVSDIKCIQPLEDKFKAFKWNVIRCDGHSIKSIIEAFEKAEKTKGKPSIIIADTVKGKGVSFMEERPLDFHGKAPTEEEKEIALQQLCKIVLHDKR</sequence>
<evidence type="ECO:0000256" key="1">
    <source>
        <dbReference type="ARBA" id="ARBA00001964"/>
    </source>
</evidence>
<dbReference type="GO" id="GO:0046872">
    <property type="term" value="F:metal ion binding"/>
    <property type="evidence" value="ECO:0007669"/>
    <property type="project" value="UniProtKB-KW"/>
</dbReference>
<dbReference type="GO" id="GO:0016740">
    <property type="term" value="F:transferase activity"/>
    <property type="evidence" value="ECO:0007669"/>
    <property type="project" value="UniProtKB-KW"/>
</dbReference>
<feature type="domain" description="Transketolase N-terminal" evidence="6">
    <location>
        <begin position="14"/>
        <end position="266"/>
    </location>
</feature>
<dbReference type="CDD" id="cd02012">
    <property type="entry name" value="TPP_TK"/>
    <property type="match status" value="1"/>
</dbReference>
<evidence type="ECO:0000256" key="5">
    <source>
        <dbReference type="ARBA" id="ARBA00023052"/>
    </source>
</evidence>
<proteinExistence type="inferred from homology"/>
<evidence type="ECO:0000256" key="3">
    <source>
        <dbReference type="ARBA" id="ARBA00022679"/>
    </source>
</evidence>
<comment type="similarity">
    <text evidence="2">Belongs to the transketolase family.</text>
</comment>
<dbReference type="Gene3D" id="3.40.50.970">
    <property type="match status" value="1"/>
</dbReference>